<reference evidence="2 3" key="1">
    <citation type="submission" date="2020-01" db="EMBL/GenBank/DDBJ databases">
        <title>Draft Genome Analysis of Muricauda sp. HICW Isolated from coastal seawater of PR China.</title>
        <authorList>
            <person name="Chen M.-X."/>
        </authorList>
    </citation>
    <scope>NUCLEOTIDE SEQUENCE [LARGE SCALE GENOMIC DNA]</scope>
    <source>
        <strain evidence="2 3">HICW</strain>
    </source>
</reference>
<protein>
    <recommendedName>
        <fullName evidence="4">GLPGLI family protein</fullName>
    </recommendedName>
</protein>
<name>A0A850NDW7_9FLAO</name>
<organism evidence="2 3">
    <name type="scientific">Flagellimonas chongwuensis</name>
    <dbReference type="NCBI Taxonomy" id="2697365"/>
    <lineage>
        <taxon>Bacteria</taxon>
        <taxon>Pseudomonadati</taxon>
        <taxon>Bacteroidota</taxon>
        <taxon>Flavobacteriia</taxon>
        <taxon>Flavobacteriales</taxon>
        <taxon>Flavobacteriaceae</taxon>
        <taxon>Flagellimonas</taxon>
    </lineage>
</organism>
<proteinExistence type="predicted"/>
<comment type="caution">
    <text evidence="2">The sequence shown here is derived from an EMBL/GenBank/DDBJ whole genome shotgun (WGS) entry which is preliminary data.</text>
</comment>
<feature type="chain" id="PRO_5032638005" description="GLPGLI family protein" evidence="1">
    <location>
        <begin position="21"/>
        <end position="200"/>
    </location>
</feature>
<dbReference type="AlphaFoldDB" id="A0A850NDW7"/>
<dbReference type="EMBL" id="WYET01000003">
    <property type="protein sequence ID" value="NVN18059.1"/>
    <property type="molecule type" value="Genomic_DNA"/>
</dbReference>
<dbReference type="RefSeq" id="WP_176619861.1">
    <property type="nucleotide sequence ID" value="NZ_WYET01000003.1"/>
</dbReference>
<keyword evidence="3" id="KW-1185">Reference proteome</keyword>
<keyword evidence="1" id="KW-0732">Signal</keyword>
<accession>A0A850NDW7</accession>
<evidence type="ECO:0000313" key="2">
    <source>
        <dbReference type="EMBL" id="NVN18059.1"/>
    </source>
</evidence>
<dbReference type="Proteomes" id="UP000558089">
    <property type="component" value="Unassembled WGS sequence"/>
</dbReference>
<sequence>MKSLAILIITIILCTANTKAQNTKAVLIFKNGTQLEGLANLKPWDNIRFRKEKGAKREHFTFNEVDTLKLFKEEEPSIYVKVKIKDKDNPKVLELVNHGKNISCYRDVVNPRGNMMMTPMPNGGMMTTGFWGTITYSYLRKAGEEEATHLASSYWITLNFRKNASEFFADCPPLASKIQDRELQRGDLEEIIDYYNTQCK</sequence>
<evidence type="ECO:0008006" key="4">
    <source>
        <dbReference type="Google" id="ProtNLM"/>
    </source>
</evidence>
<gene>
    <name evidence="2" type="ORF">GUA46_06885</name>
</gene>
<feature type="signal peptide" evidence="1">
    <location>
        <begin position="1"/>
        <end position="20"/>
    </location>
</feature>
<evidence type="ECO:0000313" key="3">
    <source>
        <dbReference type="Proteomes" id="UP000558089"/>
    </source>
</evidence>
<evidence type="ECO:0000256" key="1">
    <source>
        <dbReference type="SAM" id="SignalP"/>
    </source>
</evidence>